<evidence type="ECO:0000313" key="3">
    <source>
        <dbReference type="EMBL" id="NMM42100.1"/>
    </source>
</evidence>
<dbReference type="PROSITE" id="PS51662">
    <property type="entry name" value="BP_PHYTASE"/>
    <property type="match status" value="2"/>
</dbReference>
<feature type="domain" description="BPP" evidence="2">
    <location>
        <begin position="327"/>
        <end position="653"/>
    </location>
</feature>
<reference evidence="3" key="1">
    <citation type="submission" date="2020-04" db="EMBL/GenBank/DDBJ databases">
        <title>Genome Sequencing for Pseudoaltermonas arctica.</title>
        <authorList>
            <person name="Elkins N.S."/>
        </authorList>
    </citation>
    <scope>NUCLEOTIDE SEQUENCE [LARGE SCALE GENOMIC DNA]</scope>
    <source>
        <strain evidence="3">NEC-BIFX-2020_0012</strain>
    </source>
</reference>
<evidence type="ECO:0000313" key="4">
    <source>
        <dbReference type="Proteomes" id="UP000570493"/>
    </source>
</evidence>
<dbReference type="Pfam" id="PF02333">
    <property type="entry name" value="Phytase"/>
    <property type="match status" value="2"/>
</dbReference>
<organism evidence="3 4">
    <name type="scientific">Pseudoalteromonas arctica</name>
    <dbReference type="NCBI Taxonomy" id="394751"/>
    <lineage>
        <taxon>Bacteria</taxon>
        <taxon>Pseudomonadati</taxon>
        <taxon>Pseudomonadota</taxon>
        <taxon>Gammaproteobacteria</taxon>
        <taxon>Alteromonadales</taxon>
        <taxon>Pseudoalteromonadaceae</taxon>
        <taxon>Pseudoalteromonas</taxon>
    </lineage>
</organism>
<dbReference type="SUPFAM" id="SSF50956">
    <property type="entry name" value="Thermostable phytase (3-phytase)"/>
    <property type="match status" value="2"/>
</dbReference>
<feature type="chain" id="PRO_5030630884" evidence="1">
    <location>
        <begin position="23"/>
        <end position="658"/>
    </location>
</feature>
<sequence length="658" mass="71594">MPTLKPLAYALNVLTLTVTLGACSSQDVNSTQPNQTTLKLNSAPFWQQNNIQGSQAAWLADDAWLLASESQGLIVVEQNKQHSEVLKTGNFETLSVRTIGDNRFLVTSIDNERDLVAVFILTNSNGSWQLTEHAPIVAPQAKPEAVCLFNNHSTGSISAFVADARGLMRETLIYNLATEQTTNIAVREFAVVNEAAGCAVNDVSQQLFISEEELGIWQMNANAESSASKHPLSMVAPFGELASGIGPLTTSTDGSLWFTSSSNNTLYRYNPEQGIQQKWRVSGDLSIGSVVINNNATTAQAIIYDDESGAYRSSQLTLDPLTSTAKTNTTTAKTAHVYANVQTTPVAAFGDAADDPAIWVHPTDAAKSLIIGTDKRRGLMIYNLAGEQIQSLEVGRVNNVDVRQSSNINNPTHTLIAASNRSENSISLFTVDIQNNVHHLGSVATNLSEIYGLCMYSSKSGDYVFVNDKSGLYQQYKITNQQQQVSGKLVREFNLPSQPEGCSSDDKNGELFAGEEDAGIWFINAEPDAKQQPVLLQSIDGMLVDDVEGMEIYHGKDERLLVVSSQGDDSYVVYRINKGEHHPTLEFASKFNILANLNLGIDGVSETDGLTVTAKSLPGYPAGVLIVQDGYNRMPQQPQNFKVVDWRQVHSLIHGDAK</sequence>
<evidence type="ECO:0000256" key="1">
    <source>
        <dbReference type="SAM" id="SignalP"/>
    </source>
</evidence>
<feature type="domain" description="BPP" evidence="2">
    <location>
        <begin position="26"/>
        <end position="325"/>
    </location>
</feature>
<keyword evidence="4" id="KW-1185">Reference proteome</keyword>
<protein>
    <submittedName>
        <fullName evidence="3">Phytase</fullName>
    </submittedName>
</protein>
<evidence type="ECO:0000259" key="2">
    <source>
        <dbReference type="PROSITE" id="PS51662"/>
    </source>
</evidence>
<dbReference type="EMBL" id="JABBMT010000028">
    <property type="protein sequence ID" value="NMM42100.1"/>
    <property type="molecule type" value="Genomic_DNA"/>
</dbReference>
<gene>
    <name evidence="3" type="ORF">HHO47_15050</name>
</gene>
<dbReference type="AlphaFoldDB" id="A0A7Y0DV28"/>
<feature type="signal peptide" evidence="1">
    <location>
        <begin position="1"/>
        <end position="22"/>
    </location>
</feature>
<keyword evidence="1" id="KW-0732">Signal</keyword>
<dbReference type="PROSITE" id="PS51257">
    <property type="entry name" value="PROKAR_LIPOPROTEIN"/>
    <property type="match status" value="1"/>
</dbReference>
<dbReference type="InterPro" id="IPR011042">
    <property type="entry name" value="6-blade_b-propeller_TolB-like"/>
</dbReference>
<dbReference type="Proteomes" id="UP000570493">
    <property type="component" value="Unassembled WGS sequence"/>
</dbReference>
<dbReference type="GO" id="GO:0016158">
    <property type="term" value="F:inositol hexakisphosphate 3-phosphatase activity"/>
    <property type="evidence" value="ECO:0007669"/>
    <property type="project" value="InterPro"/>
</dbReference>
<dbReference type="RefSeq" id="WP_169021037.1">
    <property type="nucleotide sequence ID" value="NZ_JABBMT010000028.1"/>
</dbReference>
<comment type="caution">
    <text evidence="3">The sequence shown here is derived from an EMBL/GenBank/DDBJ whole genome shotgun (WGS) entry which is preliminary data.</text>
</comment>
<proteinExistence type="predicted"/>
<dbReference type="InterPro" id="IPR003431">
    <property type="entry name" value="B-propeller_Phytase"/>
</dbReference>
<name>A0A7Y0DV28_9GAMM</name>
<dbReference type="Gene3D" id="2.120.10.30">
    <property type="entry name" value="TolB, C-terminal domain"/>
    <property type="match status" value="2"/>
</dbReference>
<accession>A0A7Y0DV28</accession>